<proteinExistence type="predicted"/>
<reference evidence="3" key="1">
    <citation type="submission" date="2021-01" db="EMBL/GenBank/DDBJ databases">
        <title>YIM 132084 draft genome.</title>
        <authorList>
            <person name="An D."/>
        </authorList>
    </citation>
    <scope>NUCLEOTIDE SEQUENCE</scope>
    <source>
        <strain evidence="3">YIM 132084</strain>
    </source>
</reference>
<dbReference type="SUPFAM" id="SSF52172">
    <property type="entry name" value="CheY-like"/>
    <property type="match status" value="1"/>
</dbReference>
<dbReference type="PROSITE" id="PS50110">
    <property type="entry name" value="RESPONSE_REGULATORY"/>
    <property type="match status" value="1"/>
</dbReference>
<dbReference type="RefSeq" id="WP_205259871.1">
    <property type="nucleotide sequence ID" value="NZ_JAERWK010000008.1"/>
</dbReference>
<dbReference type="InterPro" id="IPR001789">
    <property type="entry name" value="Sig_transdc_resp-reg_receiver"/>
</dbReference>
<dbReference type="EMBL" id="JAERWK010000008">
    <property type="protein sequence ID" value="MBM9466934.1"/>
    <property type="molecule type" value="Genomic_DNA"/>
</dbReference>
<comment type="caution">
    <text evidence="3">The sequence shown here is derived from an EMBL/GenBank/DDBJ whole genome shotgun (WGS) entry which is preliminary data.</text>
</comment>
<accession>A0A938YEZ1</accession>
<evidence type="ECO:0000259" key="2">
    <source>
        <dbReference type="PROSITE" id="PS50110"/>
    </source>
</evidence>
<keyword evidence="1" id="KW-0597">Phosphoprotein</keyword>
<dbReference type="AlphaFoldDB" id="A0A938YEZ1"/>
<dbReference type="InterPro" id="IPR011006">
    <property type="entry name" value="CheY-like_superfamily"/>
</dbReference>
<dbReference type="Proteomes" id="UP000663792">
    <property type="component" value="Unassembled WGS sequence"/>
</dbReference>
<protein>
    <recommendedName>
        <fullName evidence="2">Response regulatory domain-containing protein</fullName>
    </recommendedName>
</protein>
<evidence type="ECO:0000313" key="3">
    <source>
        <dbReference type="EMBL" id="MBM9466934.1"/>
    </source>
</evidence>
<feature type="modified residue" description="4-aspartylphosphate" evidence="1">
    <location>
        <position position="66"/>
    </location>
</feature>
<evidence type="ECO:0000256" key="1">
    <source>
        <dbReference type="PROSITE-ProRule" id="PRU00169"/>
    </source>
</evidence>
<dbReference type="GO" id="GO:0000160">
    <property type="term" value="P:phosphorelay signal transduction system"/>
    <property type="evidence" value="ECO:0007669"/>
    <property type="project" value="InterPro"/>
</dbReference>
<organism evidence="3 4">
    <name type="scientific">Nakamurella leprariae</name>
    <dbReference type="NCBI Taxonomy" id="2803911"/>
    <lineage>
        <taxon>Bacteria</taxon>
        <taxon>Bacillati</taxon>
        <taxon>Actinomycetota</taxon>
        <taxon>Actinomycetes</taxon>
        <taxon>Nakamurellales</taxon>
        <taxon>Nakamurellaceae</taxon>
        <taxon>Nakamurella</taxon>
    </lineage>
</organism>
<gene>
    <name evidence="3" type="ORF">JL106_06510</name>
</gene>
<feature type="domain" description="Response regulatory" evidence="2">
    <location>
        <begin position="11"/>
        <end position="134"/>
    </location>
</feature>
<sequence length="148" mass="15578">MTGADDAGHRRVLVYSHRAEVREQIMNAIGSRPAPDVGTIRYQEAAGVADVLVAVDGREVDLLVLDAEAQPTGGIGISRQLHLETGRHGGAMPPVVLVVRRAADRWLATWAGADAVVMHPLDPVTAAQTVAETLRRVAAGTPAPEPAL</sequence>
<name>A0A938YEZ1_9ACTN</name>
<evidence type="ECO:0000313" key="4">
    <source>
        <dbReference type="Proteomes" id="UP000663792"/>
    </source>
</evidence>
<keyword evidence="4" id="KW-1185">Reference proteome</keyword>